<dbReference type="EMBL" id="PYAX01000005">
    <property type="protein sequence ID" value="PSL55411.1"/>
    <property type="molecule type" value="Genomic_DNA"/>
</dbReference>
<proteinExistence type="predicted"/>
<keyword evidence="2" id="KW-1133">Transmembrane helix</keyword>
<feature type="compositionally biased region" description="Basic and acidic residues" evidence="1">
    <location>
        <begin position="20"/>
        <end position="30"/>
    </location>
</feature>
<accession>A0A2P8IAC6</accession>
<keyword evidence="2" id="KW-0472">Membrane</keyword>
<feature type="compositionally biased region" description="Low complexity" evidence="1">
    <location>
        <begin position="130"/>
        <end position="139"/>
    </location>
</feature>
<organism evidence="3 4">
    <name type="scientific">Saccharothrix carnea</name>
    <dbReference type="NCBI Taxonomy" id="1280637"/>
    <lineage>
        <taxon>Bacteria</taxon>
        <taxon>Bacillati</taxon>
        <taxon>Actinomycetota</taxon>
        <taxon>Actinomycetes</taxon>
        <taxon>Pseudonocardiales</taxon>
        <taxon>Pseudonocardiaceae</taxon>
        <taxon>Saccharothrix</taxon>
    </lineage>
</organism>
<sequence length="375" mass="39226">MNWQEELRKLDEELAAGRVSADEYRTRRDQVLSAAQSVPPVQQWQSHPPSAQQPGTPDAAGASATQFIRPVGQDATPDNVDKTQVVPGGARPANPDADRTQFVPGGSMPPHQQFNSPPGGFPQQPPQSTPWASADTSAPWAAASSDNWLRQGPEVFDDTSGGGGKKVFAIVGVILVVALIGGAVWFFGFRDSSSSAGGDTTTQQTSSAAPTTTTTKPPIDLLPAGPGTPNPANGVVVLSEAVGAKLLTAEEVAAAEAAGVTEVNFKGSTEKAFTYDAMVFETGDAAKAEELATALAGLQETAGMADGAKGRLPQKSSVQQMIRKGEPGFYRCVYVTGSKVVRIGTTQTPIGVDDKELIKEFQEYGVSVVKQFPIS</sequence>
<name>A0A2P8IAC6_SACCR</name>
<protein>
    <recommendedName>
        <fullName evidence="5">Flagellar basal body-associated protein FliL</fullName>
    </recommendedName>
</protein>
<feature type="compositionally biased region" description="Low complexity" evidence="1">
    <location>
        <begin position="195"/>
        <end position="215"/>
    </location>
</feature>
<evidence type="ECO:0000256" key="1">
    <source>
        <dbReference type="SAM" id="MobiDB-lite"/>
    </source>
</evidence>
<keyword evidence="4" id="KW-1185">Reference proteome</keyword>
<reference evidence="3 4" key="1">
    <citation type="submission" date="2018-03" db="EMBL/GenBank/DDBJ databases">
        <title>Genomic Encyclopedia of Type Strains, Phase III (KMG-III): the genomes of soil and plant-associated and newly described type strains.</title>
        <authorList>
            <person name="Whitman W."/>
        </authorList>
    </citation>
    <scope>NUCLEOTIDE SEQUENCE [LARGE SCALE GENOMIC DNA]</scope>
    <source>
        <strain evidence="3 4">CGMCC 4.7097</strain>
    </source>
</reference>
<dbReference type="RefSeq" id="WP_106616277.1">
    <property type="nucleotide sequence ID" value="NZ_PYAX01000005.1"/>
</dbReference>
<keyword evidence="2" id="KW-0812">Transmembrane</keyword>
<gene>
    <name evidence="3" type="ORF">B0I31_105373</name>
</gene>
<evidence type="ECO:0000313" key="3">
    <source>
        <dbReference type="EMBL" id="PSL55411.1"/>
    </source>
</evidence>
<dbReference type="AlphaFoldDB" id="A0A2P8IAC6"/>
<feature type="region of interest" description="Disordered" evidence="1">
    <location>
        <begin position="195"/>
        <end position="228"/>
    </location>
</feature>
<comment type="caution">
    <text evidence="3">The sequence shown here is derived from an EMBL/GenBank/DDBJ whole genome shotgun (WGS) entry which is preliminary data.</text>
</comment>
<feature type="compositionally biased region" description="Polar residues" evidence="1">
    <location>
        <begin position="33"/>
        <end position="55"/>
    </location>
</feature>
<evidence type="ECO:0000256" key="2">
    <source>
        <dbReference type="SAM" id="Phobius"/>
    </source>
</evidence>
<dbReference type="OrthoDB" id="3692386at2"/>
<feature type="compositionally biased region" description="Pro residues" evidence="1">
    <location>
        <begin position="119"/>
        <end position="128"/>
    </location>
</feature>
<feature type="region of interest" description="Disordered" evidence="1">
    <location>
        <begin position="18"/>
        <end position="139"/>
    </location>
</feature>
<feature type="transmembrane region" description="Helical" evidence="2">
    <location>
        <begin position="167"/>
        <end position="187"/>
    </location>
</feature>
<evidence type="ECO:0000313" key="4">
    <source>
        <dbReference type="Proteomes" id="UP000241118"/>
    </source>
</evidence>
<evidence type="ECO:0008006" key="5">
    <source>
        <dbReference type="Google" id="ProtNLM"/>
    </source>
</evidence>
<dbReference type="Proteomes" id="UP000241118">
    <property type="component" value="Unassembled WGS sequence"/>
</dbReference>